<keyword evidence="2" id="KW-1185">Reference proteome</keyword>
<sequence>MNIARFALLLDRHGPALARWPESERAAATCLLAASAEARARLEAALALDARLRRDLARPDPASVARLQDGIARRIVRAPMPDRPGPLPRLLALLRPALPAGWGALAAMACCALWLGLSPPRAAPEDPFGPLQTLPLAGDAF</sequence>
<reference evidence="1 2" key="1">
    <citation type="submission" date="2021-01" db="EMBL/GenBank/DDBJ databases">
        <title>Belnapia mucosa sp. nov. and Belnapia arida sp. nov., isolated from the Tabernas Desert (Almeria, Spain).</title>
        <authorList>
            <person name="Molina-Menor E."/>
            <person name="Vidal-Verdu A."/>
            <person name="Calonge A."/>
            <person name="Satari L."/>
            <person name="Pereto J."/>
            <person name="Porcar M."/>
        </authorList>
    </citation>
    <scope>NUCLEOTIDE SEQUENCE [LARGE SCALE GENOMIC DNA]</scope>
    <source>
        <strain evidence="1 2">T18</strain>
    </source>
</reference>
<protein>
    <submittedName>
        <fullName evidence="1">Uncharacterized protein</fullName>
    </submittedName>
</protein>
<dbReference type="RefSeq" id="WP_202830357.1">
    <property type="nucleotide sequence ID" value="NZ_JAETWB010000001.1"/>
</dbReference>
<accession>A0ABS1TZS3</accession>
<gene>
    <name evidence="1" type="ORF">JMJ56_04365</name>
</gene>
<name>A0ABS1TZS3_9PROT</name>
<dbReference type="EMBL" id="JAETWB010000001">
    <property type="protein sequence ID" value="MBL6077229.1"/>
    <property type="molecule type" value="Genomic_DNA"/>
</dbReference>
<evidence type="ECO:0000313" key="2">
    <source>
        <dbReference type="Proteomes" id="UP000660885"/>
    </source>
</evidence>
<evidence type="ECO:0000313" key="1">
    <source>
        <dbReference type="EMBL" id="MBL6077229.1"/>
    </source>
</evidence>
<organism evidence="1 2">
    <name type="scientific">Belnapia arida</name>
    <dbReference type="NCBI Taxonomy" id="2804533"/>
    <lineage>
        <taxon>Bacteria</taxon>
        <taxon>Pseudomonadati</taxon>
        <taxon>Pseudomonadota</taxon>
        <taxon>Alphaproteobacteria</taxon>
        <taxon>Acetobacterales</taxon>
        <taxon>Roseomonadaceae</taxon>
        <taxon>Belnapia</taxon>
    </lineage>
</organism>
<proteinExistence type="predicted"/>
<comment type="caution">
    <text evidence="1">The sequence shown here is derived from an EMBL/GenBank/DDBJ whole genome shotgun (WGS) entry which is preliminary data.</text>
</comment>
<dbReference type="Proteomes" id="UP000660885">
    <property type="component" value="Unassembled WGS sequence"/>
</dbReference>